<dbReference type="RefSeq" id="YP_004300801.1">
    <property type="nucleotide sequence ID" value="NC_015250.1"/>
</dbReference>
<dbReference type="GeneID" id="10323207"/>
<protein>
    <submittedName>
        <fullName evidence="1">Uncharacterized protein</fullName>
    </submittedName>
</protein>
<evidence type="ECO:0000313" key="2">
    <source>
        <dbReference type="Proteomes" id="UP000000330"/>
    </source>
</evidence>
<evidence type="ECO:0000313" key="1">
    <source>
        <dbReference type="EMBL" id="ADJ19535.1"/>
    </source>
</evidence>
<keyword evidence="2" id="KW-1185">Reference proteome</keyword>
<reference evidence="1 2" key="1">
    <citation type="journal article" date="2010" name="Virol. J.">
        <title>Genomes of the T4-related bacteriophages as windows on microbial genome evolution.</title>
        <authorList>
            <person name="Petrov V.M."/>
            <person name="Ratnayaka S."/>
            <person name="Nolan J.M."/>
            <person name="Miller E.S."/>
            <person name="Karam J.D."/>
        </authorList>
    </citation>
    <scope>NUCLEOTIDE SEQUENCE [LARGE SCALE GENOMIC DNA]</scope>
    <source>
        <strain evidence="1">Acj133</strain>
    </source>
</reference>
<organism evidence="1 2">
    <name type="scientific">Acinetobacter phage 133</name>
    <dbReference type="NCBI Taxonomy" id="2919552"/>
    <lineage>
        <taxon>Viruses</taxon>
        <taxon>Duplodnaviria</taxon>
        <taxon>Heunggongvirae</taxon>
        <taxon>Uroviricota</taxon>
        <taxon>Caudoviricetes</taxon>
        <taxon>Pantevenvirales</taxon>
        <taxon>Straboviridae</taxon>
        <taxon>Tevenvirinae</taxon>
        <taxon>Centumtrigintavirus</taxon>
        <taxon>Centumtrigintavirus cv133</taxon>
        <taxon>Acinetobacter virus 133</taxon>
    </lineage>
</organism>
<dbReference type="Proteomes" id="UP000000330">
    <property type="component" value="Segment"/>
</dbReference>
<proteinExistence type="predicted"/>
<dbReference type="EMBL" id="HM114315">
    <property type="protein sequence ID" value="ADJ19535.1"/>
    <property type="molecule type" value="Genomic_DNA"/>
</dbReference>
<dbReference type="KEGG" id="vg:10323207"/>
<name>D9I6F4_9CAUD</name>
<sequence length="81" mass="9241">MKGIKYTDQGKTNYRKILEVISSHPAGDAVHYQVRVQTLGVVRLEVCRYTGCAILKWPGHYIHCTVIRTKLWAVVLNSIWG</sequence>
<gene>
    <name evidence="1" type="ORF">Acj133p220</name>
</gene>
<accession>D9I6F4</accession>